<gene>
    <name evidence="6" type="ORF">QC764_310490</name>
</gene>
<evidence type="ECO:0000313" key="6">
    <source>
        <dbReference type="EMBL" id="KAK4678869.1"/>
    </source>
</evidence>
<organism evidence="6 7">
    <name type="scientific">Podospora pseudoanserina</name>
    <dbReference type="NCBI Taxonomy" id="2609844"/>
    <lineage>
        <taxon>Eukaryota</taxon>
        <taxon>Fungi</taxon>
        <taxon>Dikarya</taxon>
        <taxon>Ascomycota</taxon>
        <taxon>Pezizomycotina</taxon>
        <taxon>Sordariomycetes</taxon>
        <taxon>Sordariomycetidae</taxon>
        <taxon>Sordariales</taxon>
        <taxon>Podosporaceae</taxon>
        <taxon>Podospora</taxon>
    </lineage>
</organism>
<feature type="domain" description="Protein kinase" evidence="5">
    <location>
        <begin position="240"/>
        <end position="638"/>
    </location>
</feature>
<dbReference type="GeneID" id="87967028"/>
<accession>A0ABR0IF29</accession>
<dbReference type="InterPro" id="IPR000719">
    <property type="entry name" value="Prot_kinase_dom"/>
</dbReference>
<dbReference type="PROSITE" id="PS50011">
    <property type="entry name" value="PROTEIN_KINASE_DOM"/>
    <property type="match status" value="1"/>
</dbReference>
<dbReference type="InterPro" id="IPR051681">
    <property type="entry name" value="Ser/Thr_Kinases-Pseudokinases"/>
</dbReference>
<evidence type="ECO:0000313" key="7">
    <source>
        <dbReference type="Proteomes" id="UP001323617"/>
    </source>
</evidence>
<dbReference type="RefSeq" id="XP_062802339.1">
    <property type="nucleotide sequence ID" value="XM_062946163.1"/>
</dbReference>
<dbReference type="Gene3D" id="1.10.510.10">
    <property type="entry name" value="Transferase(Phosphotransferase) domain 1"/>
    <property type="match status" value="1"/>
</dbReference>
<dbReference type="PANTHER" id="PTHR44329:SF288">
    <property type="entry name" value="MITOGEN-ACTIVATED PROTEIN KINASE KINASE KINASE 20"/>
    <property type="match status" value="1"/>
</dbReference>
<name>A0ABR0IF29_9PEZI</name>
<reference evidence="6 7" key="1">
    <citation type="journal article" date="2023" name="bioRxiv">
        <title>High-quality genome assemblies of four members of thePodospora anserinaspecies complex.</title>
        <authorList>
            <person name="Ament-Velasquez S.L."/>
            <person name="Vogan A.A."/>
            <person name="Wallerman O."/>
            <person name="Hartmann F."/>
            <person name="Gautier V."/>
            <person name="Silar P."/>
            <person name="Giraud T."/>
            <person name="Johannesson H."/>
        </authorList>
    </citation>
    <scope>NUCLEOTIDE SEQUENCE [LARGE SCALE GENOMIC DNA]</scope>
    <source>
        <strain evidence="6 7">CBS 124.78</strain>
    </source>
</reference>
<keyword evidence="1" id="KW-0808">Transferase</keyword>
<evidence type="ECO:0000256" key="1">
    <source>
        <dbReference type="ARBA" id="ARBA00022679"/>
    </source>
</evidence>
<keyword evidence="3" id="KW-0418">Kinase</keyword>
<keyword evidence="2" id="KW-0547">Nucleotide-binding</keyword>
<dbReference type="InterPro" id="IPR011009">
    <property type="entry name" value="Kinase-like_dom_sf"/>
</dbReference>
<proteinExistence type="predicted"/>
<dbReference type="PANTHER" id="PTHR44329">
    <property type="entry name" value="SERINE/THREONINE-PROTEIN KINASE TNNI3K-RELATED"/>
    <property type="match status" value="1"/>
</dbReference>
<dbReference type="SMART" id="SM00220">
    <property type="entry name" value="S_TKc"/>
    <property type="match status" value="1"/>
</dbReference>
<sequence length="650" mass="74558">MRSLSFATRHGITGLPEWWKSHDLGVTCTNIMELSSTVVADVLTPLAVYQLQKPVEQHSKSPEKEDTARGQNLAWNRDDLIRSLTPSVDPKWRIDGVDTDGRRFFALPLFAIDKQPVRIDVWLPPFEEYPLELRSNLKPEEAIYTPRDQLLSLPISKFLLKTLEEWSPTVPGFERDYLAAPFGSRIIIADIAASTRDMTIYLLPDYDIEQNMCSVDQLKKAWCNKVNEEDWPPTIDVSELSFKKQIHEAISLVTLPGQLGDRLVVLKSLLRDQRYMYNEIKTLLSLGPHANLVPRPLFLVTKKAKFGGKRGVAGFVMEYFEGGSLKDLLLRSKAEGAELDMRQKLRFARQLTEVLIHVNQHRFGFYPDLKPDNLVIRSDGKTEEVMDLVLLDLEQRGGWFSWSPPEVLYIEYMEILATWLDYEHGQQKQRATERLQNCLGSWEATSQSTRYKDQDGGFSFAWKALLQERLETNSKRLERAQVFMLGKLLWCLFEGEARLRCGIDHEILQENDAQDAIGFPHFDNTPKHVQDMIRECTRGAPEWEVDEKRGRKTGLTLKGGKLVQTKSISVDEVTDTATRKIARAFWERELEQANAFMDELLSCERPGIDATGCILPEAKRRPLLADILSRLCVCDELFAFELERVGQIQR</sequence>
<dbReference type="Proteomes" id="UP001323617">
    <property type="component" value="Unassembled WGS sequence"/>
</dbReference>
<keyword evidence="7" id="KW-1185">Reference proteome</keyword>
<comment type="caution">
    <text evidence="6">The sequence shown here is derived from an EMBL/GenBank/DDBJ whole genome shotgun (WGS) entry which is preliminary data.</text>
</comment>
<evidence type="ECO:0000259" key="5">
    <source>
        <dbReference type="PROSITE" id="PS50011"/>
    </source>
</evidence>
<keyword evidence="4" id="KW-0067">ATP-binding</keyword>
<dbReference type="SUPFAM" id="SSF56112">
    <property type="entry name" value="Protein kinase-like (PK-like)"/>
    <property type="match status" value="1"/>
</dbReference>
<evidence type="ECO:0000256" key="3">
    <source>
        <dbReference type="ARBA" id="ARBA00022777"/>
    </source>
</evidence>
<evidence type="ECO:0000256" key="4">
    <source>
        <dbReference type="ARBA" id="ARBA00022840"/>
    </source>
</evidence>
<evidence type="ECO:0000256" key="2">
    <source>
        <dbReference type="ARBA" id="ARBA00022741"/>
    </source>
</evidence>
<protein>
    <recommendedName>
        <fullName evidence="5">Protein kinase domain-containing protein</fullName>
    </recommendedName>
</protein>
<dbReference type="EMBL" id="JAFFHC010000003">
    <property type="protein sequence ID" value="KAK4678869.1"/>
    <property type="molecule type" value="Genomic_DNA"/>
</dbReference>